<dbReference type="HOGENOM" id="CLU_1530121_0_0_3"/>
<sequence>MMPKGMDGITRRGFFKAASPALLLGLGLIPVGATTALASLSNPACLRIYRDLNTLTEGLLYPSESDYALNLIRLPLNAIPTNERLADLLGLGNKTVTSEQLDRFIRRRFTDFAGIDPETRTTYRRFRELGAYFNRTFGATNCHAYRIDTIQVKVLFLGFKPGCGYIGIQTVAIET</sequence>
<protein>
    <submittedName>
        <fullName evidence="1">Uncharacterized protein</fullName>
    </submittedName>
</protein>
<gene>
    <name evidence="1" type="ordered locus">Cyan7425_4638</name>
</gene>
<dbReference type="SUPFAM" id="SSF82602">
    <property type="entry name" value="Nuclease A inhibitor (NuiA)"/>
    <property type="match status" value="1"/>
</dbReference>
<organism evidence="1">
    <name type="scientific">Cyanothece sp. (strain PCC 7425 / ATCC 29141)</name>
    <dbReference type="NCBI Taxonomy" id="395961"/>
    <lineage>
        <taxon>Bacteria</taxon>
        <taxon>Bacillati</taxon>
        <taxon>Cyanobacteriota</taxon>
        <taxon>Cyanophyceae</taxon>
        <taxon>Gomontiellales</taxon>
        <taxon>Cyanothecaceae</taxon>
        <taxon>Cyanothece</taxon>
    </lineage>
</organism>
<dbReference type="AlphaFoldDB" id="B8HL80"/>
<proteinExistence type="predicted"/>
<dbReference type="InterPro" id="IPR012489">
    <property type="entry name" value="NucleaseA_inhib-like"/>
</dbReference>
<dbReference type="STRING" id="395961.Cyan7425_4638"/>
<evidence type="ECO:0000313" key="1">
    <source>
        <dbReference type="EMBL" id="ACL46945.1"/>
    </source>
</evidence>
<dbReference type="Gene3D" id="3.40.1460.10">
    <property type="entry name" value="Nuclease A inhibitor-like"/>
    <property type="match status" value="1"/>
</dbReference>
<dbReference type="InterPro" id="IPR036587">
    <property type="entry name" value="NucleaseA_inhib-like_sf"/>
</dbReference>
<name>B8HL80_CYAP4</name>
<dbReference type="EMBL" id="CP001344">
    <property type="protein sequence ID" value="ACL46945.1"/>
    <property type="molecule type" value="Genomic_DNA"/>
</dbReference>
<dbReference type="Pfam" id="PF07924">
    <property type="entry name" value="NuiA"/>
    <property type="match status" value="1"/>
</dbReference>
<accession>B8HL80</accession>
<reference evidence="1" key="1">
    <citation type="submission" date="2009-01" db="EMBL/GenBank/DDBJ databases">
        <title>Complete sequence of chromosome Cyanothece sp. PCC 7425.</title>
        <authorList>
            <consortium name="US DOE Joint Genome Institute"/>
            <person name="Lucas S."/>
            <person name="Copeland A."/>
            <person name="Lapidus A."/>
            <person name="Glavina del Rio T."/>
            <person name="Dalin E."/>
            <person name="Tice H."/>
            <person name="Bruce D."/>
            <person name="Goodwin L."/>
            <person name="Pitluck S."/>
            <person name="Sims D."/>
            <person name="Meineke L."/>
            <person name="Brettin T."/>
            <person name="Detter J.C."/>
            <person name="Han C."/>
            <person name="Larimer F."/>
            <person name="Land M."/>
            <person name="Hauser L."/>
            <person name="Kyrpides N."/>
            <person name="Ovchinnikova G."/>
            <person name="Liberton M."/>
            <person name="Stoeckel J."/>
            <person name="Banerjee A."/>
            <person name="Singh A."/>
            <person name="Page L."/>
            <person name="Sato H."/>
            <person name="Zhao L."/>
            <person name="Sherman L."/>
            <person name="Pakrasi H."/>
            <person name="Richardson P."/>
        </authorList>
    </citation>
    <scope>NUCLEOTIDE SEQUENCE</scope>
    <source>
        <strain evidence="1">PCC 7425</strain>
    </source>
</reference>
<dbReference type="KEGG" id="cyn:Cyan7425_4638"/>
<dbReference type="OrthoDB" id="574253at2"/>